<reference evidence="2 3" key="1">
    <citation type="journal article" date="2018" name="Nat. Ecol. Evol.">
        <title>Pezizomycetes genomes reveal the molecular basis of ectomycorrhizal truffle lifestyle.</title>
        <authorList>
            <person name="Murat C."/>
            <person name="Payen T."/>
            <person name="Noel B."/>
            <person name="Kuo A."/>
            <person name="Morin E."/>
            <person name="Chen J."/>
            <person name="Kohler A."/>
            <person name="Krizsan K."/>
            <person name="Balestrini R."/>
            <person name="Da Silva C."/>
            <person name="Montanini B."/>
            <person name="Hainaut M."/>
            <person name="Levati E."/>
            <person name="Barry K.W."/>
            <person name="Belfiori B."/>
            <person name="Cichocki N."/>
            <person name="Clum A."/>
            <person name="Dockter R.B."/>
            <person name="Fauchery L."/>
            <person name="Guy J."/>
            <person name="Iotti M."/>
            <person name="Le Tacon F."/>
            <person name="Lindquist E.A."/>
            <person name="Lipzen A."/>
            <person name="Malagnac F."/>
            <person name="Mello A."/>
            <person name="Molinier V."/>
            <person name="Miyauchi S."/>
            <person name="Poulain J."/>
            <person name="Riccioni C."/>
            <person name="Rubini A."/>
            <person name="Sitrit Y."/>
            <person name="Splivallo R."/>
            <person name="Traeger S."/>
            <person name="Wang M."/>
            <person name="Zifcakova L."/>
            <person name="Wipf D."/>
            <person name="Zambonelli A."/>
            <person name="Paolocci F."/>
            <person name="Nowrousian M."/>
            <person name="Ottonello S."/>
            <person name="Baldrian P."/>
            <person name="Spatafora J.W."/>
            <person name="Henrissat B."/>
            <person name="Nagy L.G."/>
            <person name="Aury J.M."/>
            <person name="Wincker P."/>
            <person name="Grigoriev I.V."/>
            <person name="Bonfante P."/>
            <person name="Martin F.M."/>
        </authorList>
    </citation>
    <scope>NUCLEOTIDE SEQUENCE [LARGE SCALE GENOMIC DNA]</scope>
    <source>
        <strain evidence="2 3">CCBAS932</strain>
    </source>
</reference>
<evidence type="ECO:0000313" key="2">
    <source>
        <dbReference type="EMBL" id="RPB16709.1"/>
    </source>
</evidence>
<evidence type="ECO:0000313" key="3">
    <source>
        <dbReference type="Proteomes" id="UP000277580"/>
    </source>
</evidence>
<dbReference type="InParanoid" id="A0A3N4L5G9"/>
<gene>
    <name evidence="2" type="ORF">P167DRAFT_532254</name>
</gene>
<dbReference type="Proteomes" id="UP000277580">
    <property type="component" value="Unassembled WGS sequence"/>
</dbReference>
<keyword evidence="3" id="KW-1185">Reference proteome</keyword>
<keyword evidence="1" id="KW-1133">Transmembrane helix</keyword>
<feature type="transmembrane region" description="Helical" evidence="1">
    <location>
        <begin position="94"/>
        <end position="111"/>
    </location>
</feature>
<dbReference type="AlphaFoldDB" id="A0A3N4L5G9"/>
<accession>A0A3N4L5G9</accession>
<dbReference type="EMBL" id="ML119108">
    <property type="protein sequence ID" value="RPB16709.1"/>
    <property type="molecule type" value="Genomic_DNA"/>
</dbReference>
<keyword evidence="1" id="KW-0472">Membrane</keyword>
<keyword evidence="1" id="KW-0812">Transmembrane</keyword>
<protein>
    <submittedName>
        <fullName evidence="2">Uncharacterized protein</fullName>
    </submittedName>
</protein>
<sequence length="121" mass="13793">MWMFMNDPTGPIINLTSLTPLLLPYSSLSLGPIPHAMMYVCSSYLARPFVSLVLLFLIPSPISVVHLFISSSISTSPTTNYPYDHDDHDDHVPVMYKVFFLTKIISLLYKRRKMFGAHIMK</sequence>
<proteinExistence type="predicted"/>
<evidence type="ECO:0000256" key="1">
    <source>
        <dbReference type="SAM" id="Phobius"/>
    </source>
</evidence>
<feature type="transmembrane region" description="Helical" evidence="1">
    <location>
        <begin position="52"/>
        <end position="74"/>
    </location>
</feature>
<organism evidence="2 3">
    <name type="scientific">Morchella conica CCBAS932</name>
    <dbReference type="NCBI Taxonomy" id="1392247"/>
    <lineage>
        <taxon>Eukaryota</taxon>
        <taxon>Fungi</taxon>
        <taxon>Dikarya</taxon>
        <taxon>Ascomycota</taxon>
        <taxon>Pezizomycotina</taxon>
        <taxon>Pezizomycetes</taxon>
        <taxon>Pezizales</taxon>
        <taxon>Morchellaceae</taxon>
        <taxon>Morchella</taxon>
    </lineage>
</organism>
<name>A0A3N4L5G9_9PEZI</name>